<dbReference type="AlphaFoldDB" id="A0A6J7K110"/>
<dbReference type="EMBL" id="CAFBNO010000005">
    <property type="protein sequence ID" value="CAB4948731.1"/>
    <property type="molecule type" value="Genomic_DNA"/>
</dbReference>
<reference evidence="2" key="1">
    <citation type="submission" date="2020-05" db="EMBL/GenBank/DDBJ databases">
        <authorList>
            <person name="Chiriac C."/>
            <person name="Salcher M."/>
            <person name="Ghai R."/>
            <person name="Kavagutti S V."/>
        </authorList>
    </citation>
    <scope>NUCLEOTIDE SEQUENCE</scope>
</reference>
<evidence type="ECO:0000313" key="2">
    <source>
        <dbReference type="EMBL" id="CAB4948731.1"/>
    </source>
</evidence>
<organism evidence="2">
    <name type="scientific">freshwater metagenome</name>
    <dbReference type="NCBI Taxonomy" id="449393"/>
    <lineage>
        <taxon>unclassified sequences</taxon>
        <taxon>metagenomes</taxon>
        <taxon>ecological metagenomes</taxon>
    </lineage>
</organism>
<evidence type="ECO:0000256" key="1">
    <source>
        <dbReference type="SAM" id="Phobius"/>
    </source>
</evidence>
<protein>
    <submittedName>
        <fullName evidence="2">Unannotated protein</fullName>
    </submittedName>
</protein>
<sequence length="119" mass="12575">MKADEGSTLPLIIGLSALLISMVLVTAEVQSLVLVKARAFSEARLAALYIANQTEGFAPVRGLDYSEAALPVLGPILSVRVSSSDGKTFDAEVCEKWESPFGLHPAATICDRAKARAIS</sequence>
<keyword evidence="1" id="KW-0812">Transmembrane</keyword>
<keyword evidence="1" id="KW-1133">Transmembrane helix</keyword>
<gene>
    <name evidence="2" type="ORF">UFOPK3837_00286</name>
</gene>
<name>A0A6J7K110_9ZZZZ</name>
<proteinExistence type="predicted"/>
<feature type="transmembrane region" description="Helical" evidence="1">
    <location>
        <begin position="12"/>
        <end position="35"/>
    </location>
</feature>
<accession>A0A6J7K110</accession>
<keyword evidence="1" id="KW-0472">Membrane</keyword>